<organism evidence="1 2">
    <name type="scientific">Acetonema longum DSM 6540</name>
    <dbReference type="NCBI Taxonomy" id="1009370"/>
    <lineage>
        <taxon>Bacteria</taxon>
        <taxon>Bacillati</taxon>
        <taxon>Bacillota</taxon>
        <taxon>Negativicutes</taxon>
        <taxon>Acetonemataceae</taxon>
        <taxon>Acetonema</taxon>
    </lineage>
</organism>
<dbReference type="eggNOG" id="ENOG5032X1W">
    <property type="taxonomic scope" value="Bacteria"/>
</dbReference>
<name>F7ND95_9FIRM</name>
<sequence>MPVSILFCEGGPGSPDVRVLGKLLGGTCEVKPLGGKYGMGERIVARREALGRDTVYGILDGDFIKDCIIPINKPRRWDADHGRIHFGWRWERKEIENYLLDPLVIERALGNSIINMKDYTQELKHASETISIYQAARTALASNRRRLSNLSSAFGLERGKEKHLFPEKLDEISCVDGICETIDYYTATQGIQKDIVLKSFTQYKQEC</sequence>
<evidence type="ECO:0000313" key="2">
    <source>
        <dbReference type="Proteomes" id="UP000003240"/>
    </source>
</evidence>
<keyword evidence="2" id="KW-1185">Reference proteome</keyword>
<accession>F7ND95</accession>
<dbReference type="Proteomes" id="UP000003240">
    <property type="component" value="Unassembled WGS sequence"/>
</dbReference>
<evidence type="ECO:0008006" key="3">
    <source>
        <dbReference type="Google" id="ProtNLM"/>
    </source>
</evidence>
<protein>
    <recommendedName>
        <fullName evidence="3">DUF4435 domain-containing protein</fullName>
    </recommendedName>
</protein>
<gene>
    <name evidence="1" type="ORF">ALO_00010</name>
</gene>
<evidence type="ECO:0000313" key="1">
    <source>
        <dbReference type="EMBL" id="EGO65988.1"/>
    </source>
</evidence>
<proteinExistence type="predicted"/>
<comment type="caution">
    <text evidence="1">The sequence shown here is derived from an EMBL/GenBank/DDBJ whole genome shotgun (WGS) entry which is preliminary data.</text>
</comment>
<dbReference type="AlphaFoldDB" id="F7ND95"/>
<reference evidence="1 2" key="1">
    <citation type="journal article" date="2011" name="EMBO J.">
        <title>Structural diversity of bacterial flagellar motors.</title>
        <authorList>
            <person name="Chen S."/>
            <person name="Beeby M."/>
            <person name="Murphy G.E."/>
            <person name="Leadbetter J.R."/>
            <person name="Hendrixson D.R."/>
            <person name="Briegel A."/>
            <person name="Li Z."/>
            <person name="Shi J."/>
            <person name="Tocheva E.I."/>
            <person name="Muller A."/>
            <person name="Dobro M.J."/>
            <person name="Jensen G.J."/>
        </authorList>
    </citation>
    <scope>NUCLEOTIDE SEQUENCE [LARGE SCALE GENOMIC DNA]</scope>
    <source>
        <strain evidence="1 2">DSM 6540</strain>
    </source>
</reference>
<dbReference type="EMBL" id="AFGF01000001">
    <property type="protein sequence ID" value="EGO65988.1"/>
    <property type="molecule type" value="Genomic_DNA"/>
</dbReference>